<accession>A0A0E9XLR8</accession>
<organism evidence="1">
    <name type="scientific">Anguilla anguilla</name>
    <name type="common">European freshwater eel</name>
    <name type="synonym">Muraena anguilla</name>
    <dbReference type="NCBI Taxonomy" id="7936"/>
    <lineage>
        <taxon>Eukaryota</taxon>
        <taxon>Metazoa</taxon>
        <taxon>Chordata</taxon>
        <taxon>Craniata</taxon>
        <taxon>Vertebrata</taxon>
        <taxon>Euteleostomi</taxon>
        <taxon>Actinopterygii</taxon>
        <taxon>Neopterygii</taxon>
        <taxon>Teleostei</taxon>
        <taxon>Anguilliformes</taxon>
        <taxon>Anguillidae</taxon>
        <taxon>Anguilla</taxon>
    </lineage>
</organism>
<reference evidence="1" key="2">
    <citation type="journal article" date="2015" name="Fish Shellfish Immunol.">
        <title>Early steps in the European eel (Anguilla anguilla)-Vibrio vulnificus interaction in the gills: Role of the RtxA13 toxin.</title>
        <authorList>
            <person name="Callol A."/>
            <person name="Pajuelo D."/>
            <person name="Ebbesson L."/>
            <person name="Teles M."/>
            <person name="MacKenzie S."/>
            <person name="Amaro C."/>
        </authorList>
    </citation>
    <scope>NUCLEOTIDE SEQUENCE</scope>
</reference>
<evidence type="ECO:0000313" key="1">
    <source>
        <dbReference type="EMBL" id="JAI03347.1"/>
    </source>
</evidence>
<sequence length="85" mass="9741">MIIKFNDYTVGADQQKSAEAKCKTEQHLELSGCSSPVQFKLQLTFGSLQIVRDSATYRSITGKYKWRTMHFPCTHCKVRLLSIIQ</sequence>
<reference evidence="1" key="1">
    <citation type="submission" date="2014-11" db="EMBL/GenBank/DDBJ databases">
        <authorList>
            <person name="Amaro Gonzalez C."/>
        </authorList>
    </citation>
    <scope>NUCLEOTIDE SEQUENCE</scope>
</reference>
<dbReference type="AlphaFoldDB" id="A0A0E9XLR8"/>
<dbReference type="EMBL" id="GBXM01005231">
    <property type="protein sequence ID" value="JAI03347.1"/>
    <property type="molecule type" value="Transcribed_RNA"/>
</dbReference>
<protein>
    <submittedName>
        <fullName evidence="1">Uncharacterized protein</fullName>
    </submittedName>
</protein>
<name>A0A0E9XLR8_ANGAN</name>
<proteinExistence type="predicted"/>